<dbReference type="Proteomes" id="UP000700815">
    <property type="component" value="Unassembled WGS sequence"/>
</dbReference>
<evidence type="ECO:0000313" key="1">
    <source>
        <dbReference type="EMBL" id="MBW3092502.1"/>
    </source>
</evidence>
<proteinExistence type="predicted"/>
<dbReference type="RefSeq" id="WP_219058577.1">
    <property type="nucleotide sequence ID" value="NZ_JAHBBH010000013.1"/>
</dbReference>
<gene>
    <name evidence="1" type="ORF">KIH79_05995</name>
</gene>
<dbReference type="EMBL" id="JAHBBH010000013">
    <property type="protein sequence ID" value="MBW3092502.1"/>
    <property type="molecule type" value="Genomic_DNA"/>
</dbReference>
<name>A0ABS6WF75_9BIFI</name>
<reference evidence="1 2" key="1">
    <citation type="submission" date="2021-05" db="EMBL/GenBank/DDBJ databases">
        <title>Phylogenetic classification of ten novel species belonging to the genus Bifidobacterium comprising B. colchicus sp. nov., B. abeli sp. nov., B. bicoloris sp. nov., B. guerezis sp. nov., B. rosaliae sp. nov., B. santillanensis sp. nov., B. argentati sp. nov., B. amazzoni sp. nov., B. pluviali sp. nov., and B. pinnaculum sp. nov.</title>
        <authorList>
            <person name="Lugli G.A."/>
            <person name="Ruiz Garcia L."/>
            <person name="Margolles A."/>
            <person name="Ventura M."/>
        </authorList>
    </citation>
    <scope>NUCLEOTIDE SEQUENCE [LARGE SCALE GENOMIC DNA]</scope>
    <source>
        <strain evidence="1 2">82T10</strain>
    </source>
</reference>
<comment type="caution">
    <text evidence="1">The sequence shown here is derived from an EMBL/GenBank/DDBJ whole genome shotgun (WGS) entry which is preliminary data.</text>
</comment>
<protein>
    <submittedName>
        <fullName evidence="1">Uncharacterized protein</fullName>
    </submittedName>
</protein>
<organism evidence="1 2">
    <name type="scientific">Bifidobacterium miconis</name>
    <dbReference type="NCBI Taxonomy" id="2834435"/>
    <lineage>
        <taxon>Bacteria</taxon>
        <taxon>Bacillati</taxon>
        <taxon>Actinomycetota</taxon>
        <taxon>Actinomycetes</taxon>
        <taxon>Bifidobacteriales</taxon>
        <taxon>Bifidobacteriaceae</taxon>
        <taxon>Bifidobacterium</taxon>
    </lineage>
</organism>
<keyword evidence="2" id="KW-1185">Reference proteome</keyword>
<sequence>MGGLLDGFTEIRLAKPPRLTIRDRNISFNADTGILLGHPSAVITYVNAETRQIALKPARSTDRNAVPIIDRRTYLSLADGTAEQAILRLFDLPASRPGHTVVSYIDGHHYDDLGIIIFDAKYAITRVRPDAPSRSRVAA</sequence>
<evidence type="ECO:0000313" key="2">
    <source>
        <dbReference type="Proteomes" id="UP000700815"/>
    </source>
</evidence>
<accession>A0ABS6WF75</accession>